<dbReference type="GO" id="GO:0055085">
    <property type="term" value="P:transmembrane transport"/>
    <property type="evidence" value="ECO:0007669"/>
    <property type="project" value="InterPro"/>
</dbReference>
<dbReference type="SUPFAM" id="SSF161098">
    <property type="entry name" value="MetI-like"/>
    <property type="match status" value="2"/>
</dbReference>
<evidence type="ECO:0000313" key="10">
    <source>
        <dbReference type="EMBL" id="TMJ05080.1"/>
    </source>
</evidence>
<feature type="domain" description="ABC transmembrane type-1" evidence="9">
    <location>
        <begin position="324"/>
        <end position="514"/>
    </location>
</feature>
<reference evidence="10 11" key="1">
    <citation type="journal article" date="2019" name="Nat. Microbiol.">
        <title>Mediterranean grassland soil C-N compound turnover is dependent on rainfall and depth, and is mediated by genomically divergent microorganisms.</title>
        <authorList>
            <person name="Diamond S."/>
            <person name="Andeer P.F."/>
            <person name="Li Z."/>
            <person name="Crits-Christoph A."/>
            <person name="Burstein D."/>
            <person name="Anantharaman K."/>
            <person name="Lane K.R."/>
            <person name="Thomas B.C."/>
            <person name="Pan C."/>
            <person name="Northen T.R."/>
            <person name="Banfield J.F."/>
        </authorList>
    </citation>
    <scope>NUCLEOTIDE SEQUENCE [LARGE SCALE GENOMIC DNA]</scope>
    <source>
        <strain evidence="10">NP_4</strain>
    </source>
</reference>
<dbReference type="GO" id="GO:0005886">
    <property type="term" value="C:plasma membrane"/>
    <property type="evidence" value="ECO:0007669"/>
    <property type="project" value="UniProtKB-SubCell"/>
</dbReference>
<dbReference type="PROSITE" id="PS50928">
    <property type="entry name" value="ABC_TM1"/>
    <property type="match status" value="2"/>
</dbReference>
<comment type="similarity">
    <text evidence="8">Belongs to the binding-protein-dependent transport system permease family.</text>
</comment>
<sequence>MLLGLLGAALLIALFVLYPVIRVLTYPSPVDFLALLDHPRWLRAIVNSLVMTVLSTITACILGFVFALALTRPDVPGKSFFRTISILPLFSPPFTVAFSYLLLFGRLGLITHTVLNLRVDILGWRGLWLSQTISFFPIATLAISRVLENIPPSIEFVAKNLGANDVSVFRTVTAPLARPGVAAAMLLVALYVLADFGNPLIIGGDFPILATEAWYQIEGWADQRAAAMLASLLLVPAAILFLLERRWVGRRLYTTVLGRGVRGERGPTPPGLKVFLVAFCSLVAIFVTLIYAGIVIGGLTRVWGADWHLTLRHWAEAIKRWPHVQNSLVVSAGAGVLAAILGFVIAYIARERSILGSTLLDAGAMMPAAIPGVFLGIGYLLAFNGPPLPLAGTIWILILALAFWSLPFAYKTAAAGFRQIDRSLEEAAGNLGATSLRVLIDVYVPLLRRTAGVAFIATFVNSVTNLSITMFLVTAHYLVATVSVLALVSDNRLGVGAALTTLLLALTFGALTLGFRWIGPDILME</sequence>
<protein>
    <submittedName>
        <fullName evidence="10">Iron ABC transporter permease</fullName>
    </submittedName>
</protein>
<evidence type="ECO:0000256" key="7">
    <source>
        <dbReference type="ARBA" id="ARBA00023136"/>
    </source>
</evidence>
<keyword evidence="4" id="KW-0997">Cell inner membrane</keyword>
<keyword evidence="5 8" id="KW-0812">Transmembrane</keyword>
<feature type="transmembrane region" description="Helical" evidence="8">
    <location>
        <begin position="49"/>
        <end position="71"/>
    </location>
</feature>
<feature type="transmembrane region" description="Helical" evidence="8">
    <location>
        <begin position="274"/>
        <end position="299"/>
    </location>
</feature>
<dbReference type="PANTHER" id="PTHR43357">
    <property type="entry name" value="INNER MEMBRANE ABC TRANSPORTER PERMEASE PROTEIN YDCV"/>
    <property type="match status" value="1"/>
</dbReference>
<keyword evidence="7 8" id="KW-0472">Membrane</keyword>
<organism evidence="10 11">
    <name type="scientific">Candidatus Segetimicrobium genomatis</name>
    <dbReference type="NCBI Taxonomy" id="2569760"/>
    <lineage>
        <taxon>Bacteria</taxon>
        <taxon>Bacillati</taxon>
        <taxon>Candidatus Sysuimicrobiota</taxon>
        <taxon>Candidatus Sysuimicrobiia</taxon>
        <taxon>Candidatus Sysuimicrobiales</taxon>
        <taxon>Candidatus Segetimicrobiaceae</taxon>
        <taxon>Candidatus Segetimicrobium</taxon>
    </lineage>
</organism>
<evidence type="ECO:0000256" key="3">
    <source>
        <dbReference type="ARBA" id="ARBA00022475"/>
    </source>
</evidence>
<dbReference type="AlphaFoldDB" id="A0A537LAV5"/>
<evidence type="ECO:0000256" key="2">
    <source>
        <dbReference type="ARBA" id="ARBA00022448"/>
    </source>
</evidence>
<keyword evidence="6 8" id="KW-1133">Transmembrane helix</keyword>
<evidence type="ECO:0000313" key="11">
    <source>
        <dbReference type="Proteomes" id="UP000319353"/>
    </source>
</evidence>
<feature type="transmembrane region" description="Helical" evidence="8">
    <location>
        <begin position="328"/>
        <end position="348"/>
    </location>
</feature>
<feature type="transmembrane region" description="Helical" evidence="8">
    <location>
        <begin position="495"/>
        <end position="518"/>
    </location>
</feature>
<feature type="transmembrane region" description="Helical" evidence="8">
    <location>
        <begin position="168"/>
        <end position="194"/>
    </location>
</feature>
<evidence type="ECO:0000259" key="9">
    <source>
        <dbReference type="PROSITE" id="PS50928"/>
    </source>
</evidence>
<accession>A0A537LAV5</accession>
<proteinExistence type="inferred from homology"/>
<dbReference type="PANTHER" id="PTHR43357:SF4">
    <property type="entry name" value="INNER MEMBRANE ABC TRANSPORTER PERMEASE PROTEIN YDCV"/>
    <property type="match status" value="1"/>
</dbReference>
<keyword evidence="3" id="KW-1003">Cell membrane</keyword>
<dbReference type="Proteomes" id="UP000319353">
    <property type="component" value="Unassembled WGS sequence"/>
</dbReference>
<keyword evidence="2 8" id="KW-0813">Transport</keyword>
<dbReference type="EMBL" id="VBAL01000032">
    <property type="protein sequence ID" value="TMJ05080.1"/>
    <property type="molecule type" value="Genomic_DNA"/>
</dbReference>
<comment type="subcellular location">
    <subcellularLocation>
        <location evidence="1">Cell inner membrane</location>
        <topology evidence="1">Multi-pass membrane protein</topology>
    </subcellularLocation>
    <subcellularLocation>
        <location evidence="8">Cell membrane</location>
        <topology evidence="8">Multi-pass membrane protein</topology>
    </subcellularLocation>
</comment>
<dbReference type="InterPro" id="IPR035906">
    <property type="entry name" value="MetI-like_sf"/>
</dbReference>
<dbReference type="Gene3D" id="1.10.3720.10">
    <property type="entry name" value="MetI-like"/>
    <property type="match status" value="2"/>
</dbReference>
<dbReference type="CDD" id="cd06261">
    <property type="entry name" value="TM_PBP2"/>
    <property type="match status" value="2"/>
</dbReference>
<feature type="transmembrane region" description="Helical" evidence="8">
    <location>
        <begin position="83"/>
        <end position="107"/>
    </location>
</feature>
<evidence type="ECO:0000256" key="8">
    <source>
        <dbReference type="RuleBase" id="RU363032"/>
    </source>
</evidence>
<evidence type="ECO:0000256" key="6">
    <source>
        <dbReference type="ARBA" id="ARBA00022989"/>
    </source>
</evidence>
<dbReference type="InterPro" id="IPR000515">
    <property type="entry name" value="MetI-like"/>
</dbReference>
<evidence type="ECO:0000256" key="1">
    <source>
        <dbReference type="ARBA" id="ARBA00004429"/>
    </source>
</evidence>
<feature type="domain" description="ABC transmembrane type-1" evidence="9">
    <location>
        <begin position="45"/>
        <end position="244"/>
    </location>
</feature>
<feature type="transmembrane region" description="Helical" evidence="8">
    <location>
        <begin position="388"/>
        <end position="406"/>
    </location>
</feature>
<feature type="transmembrane region" description="Helical" evidence="8">
    <location>
        <begin position="225"/>
        <end position="243"/>
    </location>
</feature>
<feature type="transmembrane region" description="Helical" evidence="8">
    <location>
        <begin position="360"/>
        <end position="382"/>
    </location>
</feature>
<comment type="caution">
    <text evidence="10">The sequence shown here is derived from an EMBL/GenBank/DDBJ whole genome shotgun (WGS) entry which is preliminary data.</text>
</comment>
<gene>
    <name evidence="10" type="ORF">E6H01_03525</name>
</gene>
<dbReference type="Pfam" id="PF00528">
    <property type="entry name" value="BPD_transp_1"/>
    <property type="match status" value="2"/>
</dbReference>
<evidence type="ECO:0000256" key="4">
    <source>
        <dbReference type="ARBA" id="ARBA00022519"/>
    </source>
</evidence>
<name>A0A537LAV5_9BACT</name>
<evidence type="ECO:0000256" key="5">
    <source>
        <dbReference type="ARBA" id="ARBA00022692"/>
    </source>
</evidence>